<dbReference type="OrthoDB" id="4464809at2"/>
<dbReference type="InterPro" id="IPR003615">
    <property type="entry name" value="HNH_nuc"/>
</dbReference>
<proteinExistence type="predicted"/>
<dbReference type="GO" id="GO:0004519">
    <property type="term" value="F:endonuclease activity"/>
    <property type="evidence" value="ECO:0007669"/>
    <property type="project" value="UniProtKB-KW"/>
</dbReference>
<gene>
    <name evidence="2" type="ORF">EXU32_09030</name>
</gene>
<dbReference type="Proteomes" id="UP000290408">
    <property type="component" value="Chromosome"/>
</dbReference>
<keyword evidence="2" id="KW-0378">Hydrolase</keyword>
<dbReference type="STRING" id="1216970.GCA_001570985_02569"/>
<organism evidence="2 3">
    <name type="scientific">Janibacter limosus</name>
    <dbReference type="NCBI Taxonomy" id="53458"/>
    <lineage>
        <taxon>Bacteria</taxon>
        <taxon>Bacillati</taxon>
        <taxon>Actinomycetota</taxon>
        <taxon>Actinomycetes</taxon>
        <taxon>Micrococcales</taxon>
        <taxon>Intrasporangiaceae</taxon>
        <taxon>Janibacter</taxon>
    </lineage>
</organism>
<name>A0A4V0ZBG9_9MICO</name>
<accession>A0A4V0ZBG9</accession>
<dbReference type="Pfam" id="PF13391">
    <property type="entry name" value="HNH_2"/>
    <property type="match status" value="1"/>
</dbReference>
<evidence type="ECO:0000313" key="2">
    <source>
        <dbReference type="EMBL" id="QBF47958.1"/>
    </source>
</evidence>
<dbReference type="KEGG" id="jli:EXU32_09030"/>
<keyword evidence="3" id="KW-1185">Reference proteome</keyword>
<keyword evidence="2" id="KW-0255">Endonuclease</keyword>
<dbReference type="EMBL" id="CP036164">
    <property type="protein sequence ID" value="QBF47958.1"/>
    <property type="molecule type" value="Genomic_DNA"/>
</dbReference>
<evidence type="ECO:0000259" key="1">
    <source>
        <dbReference type="Pfam" id="PF13391"/>
    </source>
</evidence>
<evidence type="ECO:0000313" key="3">
    <source>
        <dbReference type="Proteomes" id="UP000290408"/>
    </source>
</evidence>
<protein>
    <submittedName>
        <fullName evidence="2">HNH endonuclease</fullName>
    </submittedName>
</protein>
<sequence length="288" mass="32773">MGWLSDAATAERDWLRSETLRAFEFDGVRVPLVDAQRGIRKPADAVAALSIRTVYRPEGAARPYEDAVGPDGRLRYKWRGTDPEHPENKALRAAMKAELPLIWFFGVGPGDYKPIYPVYIDAEESLQHQFVVAIDEVQRDSISDAADEHVRRYLRVERNQRVHQRVFRSTVMRAYETRCAVCSLRHGDLLDAAHIVEDRHDLGVASVRNGLALCKIHHAAFDANILGIRPDLVVQIRADLLEEVDGPMLQYGLKERHDERLMVLPSLKREQPDASLLELSYERFRAAS</sequence>
<keyword evidence="2" id="KW-0540">Nuclease</keyword>
<feature type="domain" description="HNH nuclease" evidence="1">
    <location>
        <begin position="179"/>
        <end position="228"/>
    </location>
</feature>
<dbReference type="AlphaFoldDB" id="A0A4V0ZBG9"/>
<reference evidence="2 3" key="1">
    <citation type="submission" date="2019-02" db="EMBL/GenBank/DDBJ databases">
        <title>Genomic data mining of an Antarctic deep-sea actinobacterium, Janibacterlimosus P3-3-X1.</title>
        <authorList>
            <person name="Liao L."/>
            <person name="Chen B."/>
        </authorList>
    </citation>
    <scope>NUCLEOTIDE SEQUENCE [LARGE SCALE GENOMIC DNA]</scope>
    <source>
        <strain evidence="2 3">P3-3-X1</strain>
    </source>
</reference>